<evidence type="ECO:0000313" key="2">
    <source>
        <dbReference type="EMBL" id="CUU40586.1"/>
    </source>
</evidence>
<dbReference type="PATRIC" id="fig|76936.10.peg.1663"/>
<dbReference type="Proteomes" id="UP000064525">
    <property type="component" value="Chromosome I"/>
</dbReference>
<dbReference type="KEGG" id="hty:BN2458_PEG1703"/>
<proteinExistence type="predicted"/>
<dbReference type="OrthoDB" id="1809393at2"/>
<evidence type="ECO:0000313" key="3">
    <source>
        <dbReference type="EMBL" id="TLD79236.1"/>
    </source>
</evidence>
<dbReference type="InterPro" id="IPR010024">
    <property type="entry name" value="CHP16711"/>
</dbReference>
<evidence type="ECO:0000313" key="4">
    <source>
        <dbReference type="Proteomes" id="UP000029925"/>
    </source>
</evidence>
<evidence type="ECO:0000259" key="1">
    <source>
        <dbReference type="Pfam" id="PF09643"/>
    </source>
</evidence>
<dbReference type="InterPro" id="IPR019096">
    <property type="entry name" value="YopX_protein"/>
</dbReference>
<dbReference type="NCBIfam" id="TIGR01671">
    <property type="entry name" value="phage_TIGR01671"/>
    <property type="match status" value="1"/>
</dbReference>
<organism evidence="2 5">
    <name type="scientific">Helicobacter typhlonius</name>
    <dbReference type="NCBI Taxonomy" id="76936"/>
    <lineage>
        <taxon>Bacteria</taxon>
        <taxon>Pseudomonadati</taxon>
        <taxon>Campylobacterota</taxon>
        <taxon>Epsilonproteobacteria</taxon>
        <taxon>Campylobacterales</taxon>
        <taxon>Helicobacteraceae</taxon>
        <taxon>Helicobacter</taxon>
    </lineage>
</organism>
<dbReference type="RefSeq" id="WP_052082128.1">
    <property type="nucleotide sequence ID" value="NZ_CAOMJD010000024.1"/>
</dbReference>
<feature type="domain" description="YopX protein" evidence="1">
    <location>
        <begin position="8"/>
        <end position="143"/>
    </location>
</feature>
<dbReference type="Proteomes" id="UP000029925">
    <property type="component" value="Unassembled WGS sequence"/>
</dbReference>
<sequence>MKLQELDFRIWDNKNKRLLYAGNEPIAIGISECSKQPFVTEFNELFGHQEIKDCEIELWIRLKDKNGVKIYEGDIVKAKERIIDPDYPKEAELFIAIVKKYHDDSIPLYFMMYKTTNNNDVFDFEYYEVEVIGNIHENPELLKG</sequence>
<dbReference type="EMBL" id="LN907858">
    <property type="protein sequence ID" value="CUU40586.1"/>
    <property type="molecule type" value="Genomic_DNA"/>
</dbReference>
<evidence type="ECO:0000313" key="5">
    <source>
        <dbReference type="Proteomes" id="UP000064525"/>
    </source>
</evidence>
<dbReference type="InterPro" id="IPR023385">
    <property type="entry name" value="YopX-like_C"/>
</dbReference>
<reference evidence="2" key="3">
    <citation type="submission" date="2015-11" db="EMBL/GenBank/DDBJ databases">
        <authorList>
            <person name="Zhang Y."/>
            <person name="Guo Z."/>
        </authorList>
    </citation>
    <scope>NUCLEOTIDE SEQUENCE</scope>
    <source>
        <strain evidence="2">1</strain>
    </source>
</reference>
<dbReference type="STRING" id="76936.BN2458_PEG1703"/>
<dbReference type="Gene3D" id="2.30.30.290">
    <property type="entry name" value="YopX-like domains"/>
    <property type="match status" value="1"/>
</dbReference>
<gene>
    <name evidence="2" type="ORF">BN2458_PEG1703</name>
    <name evidence="3" type="ORF">LS75_002785</name>
</gene>
<reference evidence="3 4" key="1">
    <citation type="journal article" date="2014" name="Genome Announc.">
        <title>Draft genome sequences of eight enterohepatic helicobacter species isolated from both laboratory and wild rodents.</title>
        <authorList>
            <person name="Sheh A."/>
            <person name="Shen Z."/>
            <person name="Fox J.G."/>
        </authorList>
    </citation>
    <scope>NUCLEOTIDE SEQUENCE [LARGE SCALE GENOMIC DNA]</scope>
    <source>
        <strain evidence="3 4">MIT 98-6810</strain>
    </source>
</reference>
<keyword evidence="4" id="KW-1185">Reference proteome</keyword>
<dbReference type="SUPFAM" id="SSF159006">
    <property type="entry name" value="YopX-like"/>
    <property type="match status" value="1"/>
</dbReference>
<dbReference type="EMBL" id="JRPF02000002">
    <property type="protein sequence ID" value="TLD79236.1"/>
    <property type="molecule type" value="Genomic_DNA"/>
</dbReference>
<reference evidence="5" key="2">
    <citation type="submission" date="2015-11" db="EMBL/GenBank/DDBJ databases">
        <authorList>
            <person name="Anvar S.Y."/>
        </authorList>
    </citation>
    <scope>NUCLEOTIDE SEQUENCE [LARGE SCALE GENOMIC DNA]</scope>
</reference>
<accession>A0A0S4PXF5</accession>
<dbReference type="GeneID" id="78151857"/>
<protein>
    <recommendedName>
        <fullName evidence="1">YopX protein domain-containing protein</fullName>
    </recommendedName>
</protein>
<dbReference type="Pfam" id="PF09643">
    <property type="entry name" value="YopX"/>
    <property type="match status" value="1"/>
</dbReference>
<dbReference type="AlphaFoldDB" id="A0A0S4PXF5"/>
<name>A0A0S4PXF5_9HELI</name>